<keyword evidence="2" id="KW-0472">Membrane</keyword>
<evidence type="ECO:0000313" key="4">
    <source>
        <dbReference type="RefSeq" id="XP_033723205.1"/>
    </source>
</evidence>
<gene>
    <name evidence="4" type="primary">LOC117314327</name>
</gene>
<dbReference type="OrthoDB" id="9529981at2759"/>
<feature type="compositionally biased region" description="Low complexity" evidence="1">
    <location>
        <begin position="492"/>
        <end position="502"/>
    </location>
</feature>
<feature type="region of interest" description="Disordered" evidence="1">
    <location>
        <begin position="562"/>
        <end position="616"/>
    </location>
</feature>
<feature type="compositionally biased region" description="Basic residues" evidence="1">
    <location>
        <begin position="409"/>
        <end position="428"/>
    </location>
</feature>
<feature type="region of interest" description="Disordered" evidence="1">
    <location>
        <begin position="312"/>
        <end position="541"/>
    </location>
</feature>
<accession>A0A6J3S8C5</accession>
<evidence type="ECO:0000256" key="1">
    <source>
        <dbReference type="SAM" id="MobiDB-lite"/>
    </source>
</evidence>
<sequence length="616" mass="67445">MDSSEVNPTWTLEPPQMSIDENSQAIPVAAQPMPEVLIKNLCNLTLNPSIKLSFILPECPPQPTGWLLGENIPYRRGVRTVLTDQRDKMEGLIQSLKKRYGKGVPWSDSQREPQQNDTETRSREQRFRCSCRFCRFRKPSEDNYENYYNNKYYSNYYDRHRVEGAINLILVLFFHAVIYFELFEAWVKARFLQKESAPASALRYYAGTTLQLYVFAPFLAYPEEKNKRSPSSRSASEHPISIWSEIKEARHTFPFPTKVASKLPSQGHWEETEAGNKLVLSVKARVCGEENAQRGDRREKVNWRKLEPAAAEAAAAAGRGQIGRRNPRCRERGGFATAPPPQAAPRGRPGRWGRGGARRPPSAGPRPRSPGRLAPRRSSGSAPRTGGRPQLPGAPSPRTSRPALGERGRPRRRCLGVRARGQLRHRRREPLPALRRCRGPAGRRGWARRRAPGGGRGAGRRASVGGGVRGRLAPAAGASGRGAGPGAGPGGWRLRPFAGPLAERARAAARGRPPRPGARVTAAAPLLPRPRLAGSPAPGDSVTELGRQRCIVGAFKAAGSVAQPLGLSVPRPIPPGTAPTPPGRSHTPSQPRPVDLKARNGEMTGASLTLTEQNLP</sequence>
<keyword evidence="3" id="KW-1185">Reference proteome</keyword>
<proteinExistence type="predicted"/>
<dbReference type="InParanoid" id="A0A6J3S8C5"/>
<dbReference type="PANTHER" id="PTHR31577">
    <property type="entry name" value="DEVELOPMENTAL PLURIPOTENCY-ASSOCIATED PROTEIN 3-RELATED"/>
    <property type="match status" value="1"/>
</dbReference>
<organism evidence="3 4">
    <name type="scientific">Tursiops truncatus</name>
    <name type="common">Atlantic bottle-nosed dolphin</name>
    <name type="synonym">Delphinus truncatus</name>
    <dbReference type="NCBI Taxonomy" id="9739"/>
    <lineage>
        <taxon>Eukaryota</taxon>
        <taxon>Metazoa</taxon>
        <taxon>Chordata</taxon>
        <taxon>Craniata</taxon>
        <taxon>Vertebrata</taxon>
        <taxon>Euteleostomi</taxon>
        <taxon>Mammalia</taxon>
        <taxon>Eutheria</taxon>
        <taxon>Laurasiatheria</taxon>
        <taxon>Artiodactyla</taxon>
        <taxon>Whippomorpha</taxon>
        <taxon>Cetacea</taxon>
        <taxon>Odontoceti</taxon>
        <taxon>Delphinidae</taxon>
        <taxon>Tursiops</taxon>
    </lineage>
</organism>
<dbReference type="AlphaFoldDB" id="A0A6J3S8C5"/>
<dbReference type="RefSeq" id="XP_033723205.1">
    <property type="nucleotide sequence ID" value="XM_033867314.1"/>
</dbReference>
<reference evidence="3" key="1">
    <citation type="submission" date="2024-06" db="UniProtKB">
        <authorList>
            <consortium name="RefSeq"/>
        </authorList>
    </citation>
    <scope>NUCLEOTIDE SEQUENCE [LARGE SCALE GENOMIC DNA]</scope>
</reference>
<reference evidence="4" key="2">
    <citation type="submission" date="2025-08" db="UniProtKB">
        <authorList>
            <consortium name="RefSeq"/>
        </authorList>
    </citation>
    <scope>IDENTIFICATION</scope>
    <source>
        <tissue evidence="4">Spleen</tissue>
    </source>
</reference>
<feature type="compositionally biased region" description="Low complexity" evidence="1">
    <location>
        <begin position="370"/>
        <end position="389"/>
    </location>
</feature>
<feature type="compositionally biased region" description="Polar residues" evidence="1">
    <location>
        <begin position="606"/>
        <end position="616"/>
    </location>
</feature>
<feature type="compositionally biased region" description="Pro residues" evidence="1">
    <location>
        <begin position="571"/>
        <end position="582"/>
    </location>
</feature>
<feature type="region of interest" description="Disordered" evidence="1">
    <location>
        <begin position="101"/>
        <end position="121"/>
    </location>
</feature>
<dbReference type="Proteomes" id="UP000245320">
    <property type="component" value="Chromosome 11"/>
</dbReference>
<dbReference type="InterPro" id="IPR029096">
    <property type="entry name" value="Dppa3"/>
</dbReference>
<dbReference type="GO" id="GO:0044726">
    <property type="term" value="P:epigenetic programing of female pronucleus"/>
    <property type="evidence" value="ECO:0007669"/>
    <property type="project" value="TreeGrafter"/>
</dbReference>
<evidence type="ECO:0000256" key="2">
    <source>
        <dbReference type="SAM" id="Phobius"/>
    </source>
</evidence>
<protein>
    <submittedName>
        <fullName evidence="4">LOW QUALITY PROTEIN: serine/arginine repetitive matrix protein 2-like</fullName>
    </submittedName>
</protein>
<dbReference type="GO" id="GO:0005634">
    <property type="term" value="C:nucleus"/>
    <property type="evidence" value="ECO:0007669"/>
    <property type="project" value="TreeGrafter"/>
</dbReference>
<dbReference type="PANTHER" id="PTHR31577:SF2">
    <property type="entry name" value="DEVELOPMENTAL PLURIPOTENCY-ASSOCIATED PROTEIN 3"/>
    <property type="match status" value="1"/>
</dbReference>
<feature type="compositionally biased region" description="Low complexity" evidence="1">
    <location>
        <begin position="517"/>
        <end position="539"/>
    </location>
</feature>
<keyword evidence="2" id="KW-0812">Transmembrane</keyword>
<feature type="transmembrane region" description="Helical" evidence="2">
    <location>
        <begin position="164"/>
        <end position="182"/>
    </location>
</feature>
<name>A0A6J3S8C5_TURTR</name>
<dbReference type="Pfam" id="PF15549">
    <property type="entry name" value="PGC7_Stella"/>
    <property type="match status" value="1"/>
</dbReference>
<feature type="compositionally biased region" description="Gly residues" evidence="1">
    <location>
        <begin position="479"/>
        <end position="491"/>
    </location>
</feature>
<keyword evidence="2" id="KW-1133">Transmembrane helix</keyword>
<evidence type="ECO:0000313" key="3">
    <source>
        <dbReference type="Proteomes" id="UP000245320"/>
    </source>
</evidence>